<comment type="cofactor">
    <cofactor evidence="1 6">
        <name>FAD</name>
        <dbReference type="ChEBI" id="CHEBI:57692"/>
    </cofactor>
</comment>
<name>A0A816DUW6_9BILA</name>
<evidence type="ECO:0000256" key="4">
    <source>
        <dbReference type="ARBA" id="ARBA00022827"/>
    </source>
</evidence>
<dbReference type="EMBL" id="CAJNOM010002859">
    <property type="protein sequence ID" value="CAF1638530.1"/>
    <property type="molecule type" value="Genomic_DNA"/>
</dbReference>
<dbReference type="PANTHER" id="PTHR11552">
    <property type="entry name" value="GLUCOSE-METHANOL-CHOLINE GMC OXIDOREDUCTASE"/>
    <property type="match status" value="1"/>
</dbReference>
<accession>A0A816DUW6</accession>
<evidence type="ECO:0000313" key="11">
    <source>
        <dbReference type="Proteomes" id="UP000663832"/>
    </source>
</evidence>
<feature type="binding site" evidence="6">
    <location>
        <position position="229"/>
    </location>
    <ligand>
        <name>FAD</name>
        <dbReference type="ChEBI" id="CHEBI:57692"/>
    </ligand>
</feature>
<evidence type="ECO:0000313" key="10">
    <source>
        <dbReference type="EMBL" id="CAF1638530.1"/>
    </source>
</evidence>
<dbReference type="PANTHER" id="PTHR11552:SF147">
    <property type="entry name" value="CHOLINE DEHYDROGENASE, MITOCHONDRIAL"/>
    <property type="match status" value="1"/>
</dbReference>
<dbReference type="SUPFAM" id="SSF54373">
    <property type="entry name" value="FAD-linked reductases, C-terminal domain"/>
    <property type="match status" value="1"/>
</dbReference>
<dbReference type="InterPro" id="IPR036188">
    <property type="entry name" value="FAD/NAD-bd_sf"/>
</dbReference>
<reference evidence="10" key="1">
    <citation type="submission" date="2021-02" db="EMBL/GenBank/DDBJ databases">
        <authorList>
            <person name="Nowell W R."/>
        </authorList>
    </citation>
    <scope>NUCLEOTIDE SEQUENCE</scope>
</reference>
<dbReference type="Pfam" id="PF00732">
    <property type="entry name" value="GMC_oxred_N"/>
    <property type="match status" value="1"/>
</dbReference>
<gene>
    <name evidence="9" type="ORF">BJG266_LOCUS42052</name>
    <name evidence="10" type="ORF">QVE165_LOCUS58930</name>
</gene>
<dbReference type="GO" id="GO:0016614">
    <property type="term" value="F:oxidoreductase activity, acting on CH-OH group of donors"/>
    <property type="evidence" value="ECO:0007669"/>
    <property type="project" value="InterPro"/>
</dbReference>
<feature type="domain" description="Glucose-methanol-choline oxidoreductase N-terminal" evidence="8">
    <location>
        <begin position="272"/>
        <end position="286"/>
    </location>
</feature>
<evidence type="ECO:0000256" key="3">
    <source>
        <dbReference type="ARBA" id="ARBA00022630"/>
    </source>
</evidence>
<dbReference type="PIRSF" id="PIRSF000137">
    <property type="entry name" value="Alcohol_oxidase"/>
    <property type="match status" value="1"/>
</dbReference>
<evidence type="ECO:0000256" key="1">
    <source>
        <dbReference type="ARBA" id="ARBA00001974"/>
    </source>
</evidence>
<dbReference type="InterPro" id="IPR007867">
    <property type="entry name" value="GMC_OxRtase_C"/>
</dbReference>
<dbReference type="GO" id="GO:0050660">
    <property type="term" value="F:flavin adenine dinucleotide binding"/>
    <property type="evidence" value="ECO:0007669"/>
    <property type="project" value="InterPro"/>
</dbReference>
<sequence length="594" mass="65771">MSQTEVNVNDYDYIVIGGGTAGTVVARRLAEAKANYSVCLLEAGPSDEDAIDSHIPARFDALIKSKYDWNYDTVPQKSFHNHIMAIPRGRILGGCSAMNGTLICRGAKADYDRIASMGNPGWSWNDMLPFFKASETFHSVKWHQADMSVHGTDGPLHTEPHSGASISEKVLQSFIDCDYDYKPDMFAQGEYEGVGHAIRTVHKGIRSTSASFVYNFPKTNLTVRTGIFVDRIILEKNDGERQYKAIGVETHDDITGESIIFKARKEIILSAGAYNSPMILMHSGIGCKKHLSEVNINCKIDLPGVGNNLLDHPIVYTSYQVNDPSLTFDRFVYHDPNVLTSLIKEWHENKTGFLARFPFGTFALKRIDKTIQDPIWEAAKSQHTDDDQSNCDPSGQLPDQPHIEFWNTELYFGAPHIQHTDDHPVNPVNGEGVFTLITLLCAAQQRGTVRLSSNDPTDKPIIDHAHLNNELDVAILAEGCRLGHEVLLKGCGTKDIISGLWPKTMPYPKDTDGWKEHVRTFSGTCFHPGGTCKMAPDNDPMGVVDNHLRVRNVVGLRIADISILPLLNSGHTQAPAYAIGEKVAHMVLQDINSS</sequence>
<dbReference type="Gene3D" id="3.30.560.10">
    <property type="entry name" value="Glucose Oxidase, domain 3"/>
    <property type="match status" value="1"/>
</dbReference>
<evidence type="ECO:0000256" key="2">
    <source>
        <dbReference type="ARBA" id="ARBA00010790"/>
    </source>
</evidence>
<dbReference type="InterPro" id="IPR000172">
    <property type="entry name" value="GMC_OxRdtase_N"/>
</dbReference>
<dbReference type="Gene3D" id="3.50.50.60">
    <property type="entry name" value="FAD/NAD(P)-binding domain"/>
    <property type="match status" value="1"/>
</dbReference>
<feature type="region of interest" description="Disordered" evidence="7">
    <location>
        <begin position="379"/>
        <end position="398"/>
    </location>
</feature>
<keyword evidence="4 6" id="KW-0274">FAD</keyword>
<evidence type="ECO:0000256" key="5">
    <source>
        <dbReference type="PIRSR" id="PIRSR000137-1"/>
    </source>
</evidence>
<dbReference type="InterPro" id="IPR012132">
    <property type="entry name" value="GMC_OxRdtase"/>
</dbReference>
<protein>
    <recommendedName>
        <fullName evidence="8">Glucose-methanol-choline oxidoreductase N-terminal domain-containing protein</fullName>
    </recommendedName>
</protein>
<comment type="caution">
    <text evidence="10">The sequence shown here is derived from an EMBL/GenBank/DDBJ whole genome shotgun (WGS) entry which is preliminary data.</text>
</comment>
<evidence type="ECO:0000256" key="6">
    <source>
        <dbReference type="PIRSR" id="PIRSR000137-2"/>
    </source>
</evidence>
<feature type="active site" description="Proton acceptor" evidence="5">
    <location>
        <position position="571"/>
    </location>
</feature>
<dbReference type="OrthoDB" id="269227at2759"/>
<dbReference type="Proteomes" id="UP000663877">
    <property type="component" value="Unassembled WGS sequence"/>
</dbReference>
<dbReference type="EMBL" id="CAJNOI010002538">
    <property type="protein sequence ID" value="CAF1480803.1"/>
    <property type="molecule type" value="Genomic_DNA"/>
</dbReference>
<proteinExistence type="inferred from homology"/>
<dbReference type="PROSITE" id="PS00624">
    <property type="entry name" value="GMC_OXRED_2"/>
    <property type="match status" value="1"/>
</dbReference>
<dbReference type="Pfam" id="PF05199">
    <property type="entry name" value="GMC_oxred_C"/>
    <property type="match status" value="1"/>
</dbReference>
<evidence type="ECO:0000259" key="8">
    <source>
        <dbReference type="PROSITE" id="PS00624"/>
    </source>
</evidence>
<feature type="active site" description="Proton donor" evidence="5">
    <location>
        <position position="527"/>
    </location>
</feature>
<evidence type="ECO:0000313" key="9">
    <source>
        <dbReference type="EMBL" id="CAF1480803.1"/>
    </source>
</evidence>
<dbReference type="Proteomes" id="UP000663832">
    <property type="component" value="Unassembled WGS sequence"/>
</dbReference>
<keyword evidence="3" id="KW-0285">Flavoprotein</keyword>
<comment type="similarity">
    <text evidence="2">Belongs to the GMC oxidoreductase family.</text>
</comment>
<dbReference type="SUPFAM" id="SSF51905">
    <property type="entry name" value="FAD/NAD(P)-binding domain"/>
    <property type="match status" value="1"/>
</dbReference>
<organism evidence="10 11">
    <name type="scientific">Adineta steineri</name>
    <dbReference type="NCBI Taxonomy" id="433720"/>
    <lineage>
        <taxon>Eukaryota</taxon>
        <taxon>Metazoa</taxon>
        <taxon>Spiralia</taxon>
        <taxon>Gnathifera</taxon>
        <taxon>Rotifera</taxon>
        <taxon>Eurotatoria</taxon>
        <taxon>Bdelloidea</taxon>
        <taxon>Adinetida</taxon>
        <taxon>Adinetidae</taxon>
        <taxon>Adineta</taxon>
    </lineage>
</organism>
<keyword evidence="11" id="KW-1185">Reference proteome</keyword>
<dbReference type="AlphaFoldDB" id="A0A816DUW6"/>
<evidence type="ECO:0000256" key="7">
    <source>
        <dbReference type="SAM" id="MobiDB-lite"/>
    </source>
</evidence>